<accession>A0AB34JBD2</accession>
<dbReference type="InterPro" id="IPR050266">
    <property type="entry name" value="AB_hydrolase_sf"/>
</dbReference>
<dbReference type="PANTHER" id="PTHR43798">
    <property type="entry name" value="MONOACYLGLYCEROL LIPASE"/>
    <property type="match status" value="1"/>
</dbReference>
<name>A0AB34JBD2_PRYPA</name>
<dbReference type="Proteomes" id="UP001515480">
    <property type="component" value="Unassembled WGS sequence"/>
</dbReference>
<proteinExistence type="predicted"/>
<dbReference type="InterPro" id="IPR029058">
    <property type="entry name" value="AB_hydrolase_fold"/>
</dbReference>
<dbReference type="GO" id="GO:0016020">
    <property type="term" value="C:membrane"/>
    <property type="evidence" value="ECO:0007669"/>
    <property type="project" value="TreeGrafter"/>
</dbReference>
<keyword evidence="4" id="KW-1185">Reference proteome</keyword>
<evidence type="ECO:0000259" key="2">
    <source>
        <dbReference type="Pfam" id="PF00561"/>
    </source>
</evidence>
<dbReference type="AlphaFoldDB" id="A0AB34JBD2"/>
<dbReference type="PANTHER" id="PTHR43798:SF33">
    <property type="entry name" value="HYDROLASE, PUTATIVE (AFU_ORTHOLOGUE AFUA_2G14860)-RELATED"/>
    <property type="match status" value="1"/>
</dbReference>
<dbReference type="EMBL" id="JBGBPQ010000011">
    <property type="protein sequence ID" value="KAL1515829.1"/>
    <property type="molecule type" value="Genomic_DNA"/>
</dbReference>
<feature type="domain" description="AB hydrolase-1" evidence="2">
    <location>
        <begin position="174"/>
        <end position="303"/>
    </location>
</feature>
<feature type="region of interest" description="Disordered" evidence="1">
    <location>
        <begin position="81"/>
        <end position="101"/>
    </location>
</feature>
<dbReference type="InterPro" id="IPR000073">
    <property type="entry name" value="AB_hydrolase_1"/>
</dbReference>
<dbReference type="SUPFAM" id="SSF53474">
    <property type="entry name" value="alpha/beta-Hydrolases"/>
    <property type="match status" value="1"/>
</dbReference>
<evidence type="ECO:0000313" key="3">
    <source>
        <dbReference type="EMBL" id="KAL1515829.1"/>
    </source>
</evidence>
<dbReference type="Pfam" id="PF00561">
    <property type="entry name" value="Abhydrolase_1"/>
    <property type="match status" value="1"/>
</dbReference>
<evidence type="ECO:0000313" key="4">
    <source>
        <dbReference type="Proteomes" id="UP001515480"/>
    </source>
</evidence>
<gene>
    <name evidence="3" type="ORF">AB1Y20_002445</name>
</gene>
<sequence length="523" mass="55768">MAAPIRLLLEEEEGAGEGRGGDTEAAAVEALRQLAGRLQIDLDPGLCLELSRRQPSELAAALGLDLPALAAAAEALAAGPLPGFMDESSEPEADARVREMRTGEEAEAYSLECCRAHLSEFTQGKRTLEPAAYAELERVAHALGRAPPCGRAASLLLPCGVSLHYKLWGAEAAPPLVLLHDVGEAADEWDELAPRLAGAHRVIAPHLRGHGASSHSPRRQYAAEALVDDLHCLVVELGLNGVDAHGATTRPWHLVGRGLGAAVGAAYASRYRGRVRALTLIEYDPAWPKDRLCFSRFQAARFPLAASLAAMLDETLGLGGEPERVARALLRRAAPVDGDEREGWAFKMDKAFFLSGHEEAAAWAELRRAAACCHVQWLAEERAAGVRLTRGRLDELAAALRAADPPPLPVRVGVVRRGGLAAEAQGAAELLASFGALTDGDAARRERRERLAAPRAAAVGAGGVVVREAVAEELEELRQRGEDLKSLAALGKKDRGALKALLKEMGFKGLRQRVKIEEALLAM</sequence>
<organism evidence="3 4">
    <name type="scientific">Prymnesium parvum</name>
    <name type="common">Toxic golden alga</name>
    <dbReference type="NCBI Taxonomy" id="97485"/>
    <lineage>
        <taxon>Eukaryota</taxon>
        <taxon>Haptista</taxon>
        <taxon>Haptophyta</taxon>
        <taxon>Prymnesiophyceae</taxon>
        <taxon>Prymnesiales</taxon>
        <taxon>Prymnesiaceae</taxon>
        <taxon>Prymnesium</taxon>
    </lineage>
</organism>
<dbReference type="Gene3D" id="3.40.50.1820">
    <property type="entry name" value="alpha/beta hydrolase"/>
    <property type="match status" value="1"/>
</dbReference>
<protein>
    <recommendedName>
        <fullName evidence="2">AB hydrolase-1 domain-containing protein</fullName>
    </recommendedName>
</protein>
<evidence type="ECO:0000256" key="1">
    <source>
        <dbReference type="SAM" id="MobiDB-lite"/>
    </source>
</evidence>
<comment type="caution">
    <text evidence="3">The sequence shown here is derived from an EMBL/GenBank/DDBJ whole genome shotgun (WGS) entry which is preliminary data.</text>
</comment>
<reference evidence="3 4" key="1">
    <citation type="journal article" date="2024" name="Science">
        <title>Giant polyketide synthase enzymes in the biosynthesis of giant marine polyether toxins.</title>
        <authorList>
            <person name="Fallon T.R."/>
            <person name="Shende V.V."/>
            <person name="Wierzbicki I.H."/>
            <person name="Pendleton A.L."/>
            <person name="Watervoot N.F."/>
            <person name="Auber R.P."/>
            <person name="Gonzalez D.J."/>
            <person name="Wisecaver J.H."/>
            <person name="Moore B.S."/>
        </authorList>
    </citation>
    <scope>NUCLEOTIDE SEQUENCE [LARGE SCALE GENOMIC DNA]</scope>
    <source>
        <strain evidence="3 4">12B1</strain>
    </source>
</reference>